<dbReference type="Proteomes" id="UP001370348">
    <property type="component" value="Chromosome"/>
</dbReference>
<gene>
    <name evidence="1" type="ORF">LZC94_25855</name>
</gene>
<protein>
    <submittedName>
        <fullName evidence="1">Transcriptional repressor</fullName>
    </submittedName>
</protein>
<name>A0ABZ2LK09_9BACT</name>
<dbReference type="Gene3D" id="1.10.10.10">
    <property type="entry name" value="Winged helix-like DNA-binding domain superfamily/Winged helix DNA-binding domain"/>
    <property type="match status" value="1"/>
</dbReference>
<evidence type="ECO:0000313" key="2">
    <source>
        <dbReference type="Proteomes" id="UP001370348"/>
    </source>
</evidence>
<sequence length="160" mass="18158">MRETRVCLPPRPLTRSIFGHSLKAVLPDVVDLLRDHGIQPSAQRVAVAKYVLRTDEHPSADQVWHNVRRGFPMLSRATVYNTLNLFVEKGLLREFILAEGRLVYDPKTERHHHFIDETTGTIHDVPWDAVNVSGAETLGGFQVRDYQVVMRGQKLPPSQG</sequence>
<dbReference type="CDD" id="cd07153">
    <property type="entry name" value="Fur_like"/>
    <property type="match status" value="1"/>
</dbReference>
<proteinExistence type="predicted"/>
<accession>A0ABZ2LK09</accession>
<organism evidence="1 2">
    <name type="scientific">Pendulispora albinea</name>
    <dbReference type="NCBI Taxonomy" id="2741071"/>
    <lineage>
        <taxon>Bacteria</taxon>
        <taxon>Pseudomonadati</taxon>
        <taxon>Myxococcota</taxon>
        <taxon>Myxococcia</taxon>
        <taxon>Myxococcales</taxon>
        <taxon>Sorangiineae</taxon>
        <taxon>Pendulisporaceae</taxon>
        <taxon>Pendulispora</taxon>
    </lineage>
</organism>
<keyword evidence="2" id="KW-1185">Reference proteome</keyword>
<dbReference type="InterPro" id="IPR002481">
    <property type="entry name" value="FUR"/>
</dbReference>
<evidence type="ECO:0000313" key="1">
    <source>
        <dbReference type="EMBL" id="WXB11284.1"/>
    </source>
</evidence>
<reference evidence="1 2" key="1">
    <citation type="submission" date="2021-12" db="EMBL/GenBank/DDBJ databases">
        <title>Discovery of the Pendulisporaceae a myxobacterial family with distinct sporulation behavior and unique specialized metabolism.</title>
        <authorList>
            <person name="Garcia R."/>
            <person name="Popoff A."/>
            <person name="Bader C.D."/>
            <person name="Loehr J."/>
            <person name="Walesch S."/>
            <person name="Walt C."/>
            <person name="Boldt J."/>
            <person name="Bunk B."/>
            <person name="Haeckl F.J.F.P.J."/>
            <person name="Gunesch A.P."/>
            <person name="Birkelbach J."/>
            <person name="Nuebel U."/>
            <person name="Pietschmann T."/>
            <person name="Bach T."/>
            <person name="Mueller R."/>
        </authorList>
    </citation>
    <scope>NUCLEOTIDE SEQUENCE [LARGE SCALE GENOMIC DNA]</scope>
    <source>
        <strain evidence="1 2">MSr11954</strain>
    </source>
</reference>
<dbReference type="Pfam" id="PF01475">
    <property type="entry name" value="FUR"/>
    <property type="match status" value="1"/>
</dbReference>
<dbReference type="InterPro" id="IPR036390">
    <property type="entry name" value="WH_DNA-bd_sf"/>
</dbReference>
<dbReference type="PANTHER" id="PTHR33202">
    <property type="entry name" value="ZINC UPTAKE REGULATION PROTEIN"/>
    <property type="match status" value="1"/>
</dbReference>
<dbReference type="EMBL" id="CP089984">
    <property type="protein sequence ID" value="WXB11284.1"/>
    <property type="molecule type" value="Genomic_DNA"/>
</dbReference>
<dbReference type="SUPFAM" id="SSF46785">
    <property type="entry name" value="Winged helix' DNA-binding domain"/>
    <property type="match status" value="1"/>
</dbReference>
<dbReference type="RefSeq" id="WP_394820899.1">
    <property type="nucleotide sequence ID" value="NZ_CP089984.1"/>
</dbReference>
<dbReference type="PANTHER" id="PTHR33202:SF7">
    <property type="entry name" value="FERRIC UPTAKE REGULATION PROTEIN"/>
    <property type="match status" value="1"/>
</dbReference>
<dbReference type="InterPro" id="IPR036388">
    <property type="entry name" value="WH-like_DNA-bd_sf"/>
</dbReference>